<feature type="region of interest" description="Disordered" evidence="2">
    <location>
        <begin position="1"/>
        <end position="40"/>
    </location>
</feature>
<dbReference type="EMBL" id="HG690959">
    <property type="protein sequence ID" value="CDI75509.1"/>
    <property type="molecule type" value="Genomic_DNA"/>
</dbReference>
<evidence type="ECO:0000313" key="4">
    <source>
        <dbReference type="Proteomes" id="UP000018201"/>
    </source>
</evidence>
<name>U6GAB4_9EIME</name>
<protein>
    <submittedName>
        <fullName evidence="3">Uncharacterized protein</fullName>
    </submittedName>
</protein>
<reference evidence="3" key="1">
    <citation type="submission" date="2013-10" db="EMBL/GenBank/DDBJ databases">
        <title>Genomic analysis of the causative agents of coccidiosis in chickens.</title>
        <authorList>
            <person name="Reid A.J."/>
            <person name="Blake D."/>
            <person name="Billington K."/>
            <person name="Browne H."/>
            <person name="Dunn M."/>
            <person name="Hung S."/>
            <person name="Kawahara F."/>
            <person name="Miranda-Saavedra D."/>
            <person name="Mourier T."/>
            <person name="Nagra H."/>
            <person name="Otto T.D."/>
            <person name="Rawlings N."/>
            <person name="Sanchez A."/>
            <person name="Sanders M."/>
            <person name="Subramaniam C."/>
            <person name="Tay Y."/>
            <person name="Dear P."/>
            <person name="Doerig C."/>
            <person name="Gruber A."/>
            <person name="Parkinson J."/>
            <person name="Shirley M."/>
            <person name="Wan K.L."/>
            <person name="Berriman M."/>
            <person name="Tomley F."/>
            <person name="Pain A."/>
        </authorList>
    </citation>
    <scope>NUCLEOTIDE SEQUENCE [LARGE SCALE GENOMIC DNA]</scope>
    <source>
        <strain evidence="3">Houghton</strain>
    </source>
</reference>
<proteinExistence type="predicted"/>
<keyword evidence="1" id="KW-0175">Coiled coil</keyword>
<evidence type="ECO:0000256" key="2">
    <source>
        <dbReference type="SAM" id="MobiDB-lite"/>
    </source>
</evidence>
<organism evidence="3 4">
    <name type="scientific">Eimeria praecox</name>
    <dbReference type="NCBI Taxonomy" id="51316"/>
    <lineage>
        <taxon>Eukaryota</taxon>
        <taxon>Sar</taxon>
        <taxon>Alveolata</taxon>
        <taxon>Apicomplexa</taxon>
        <taxon>Conoidasida</taxon>
        <taxon>Coccidia</taxon>
        <taxon>Eucoccidiorida</taxon>
        <taxon>Eimeriorina</taxon>
        <taxon>Eimeriidae</taxon>
        <taxon>Eimeria</taxon>
    </lineage>
</organism>
<feature type="coiled-coil region" evidence="1">
    <location>
        <begin position="411"/>
        <end position="438"/>
    </location>
</feature>
<accession>U6GAB4</accession>
<evidence type="ECO:0000256" key="1">
    <source>
        <dbReference type="SAM" id="Coils"/>
    </source>
</evidence>
<dbReference type="AlphaFoldDB" id="U6GAB4"/>
<dbReference type="OrthoDB" id="341115at2759"/>
<feature type="coiled-coil region" evidence="1">
    <location>
        <begin position="86"/>
        <end position="167"/>
    </location>
</feature>
<dbReference type="VEuPathDB" id="ToxoDB:EPH_0005650"/>
<reference evidence="3" key="2">
    <citation type="submission" date="2013-10" db="EMBL/GenBank/DDBJ databases">
        <authorList>
            <person name="Aslett M."/>
        </authorList>
    </citation>
    <scope>NUCLEOTIDE SEQUENCE [LARGE SCALE GENOMIC DNA]</scope>
    <source>
        <strain evidence="3">Houghton</strain>
    </source>
</reference>
<evidence type="ECO:0000313" key="3">
    <source>
        <dbReference type="EMBL" id="CDI75509.1"/>
    </source>
</evidence>
<sequence length="478" mass="54023">MHDSNGEGNESLDGRQRASSLVRADTTSGPRRLASSGENEAGALSREFHMDNPAVFGLACSLYQRNSTESASEPKKRVVRLTLTEAAEEIKRLRRFERKMNAEIKQHEEEAKNHLEQITHLKQQIADNERAHREELASRTITYENETKKLKTQLKDTADELQHLQETSLPLVEARKLTFKALRKGRALQYMAQLYTNNSVLVSVKREALFKLLENAVGTEHAVFRATHGFACGVQSYTDSHLRLLRQEQLILLAENERLQAQIQEMQYTTENKRRDRILQQEAAVAAQQDGNWASQELFEKNIESMECTGRTNALALLSPVDAYIICTGSRSMGQGFQREAMESQGMGRMYSHSLAESIVHTMESAIKKTNVEYRQETIFTGCALVTSFVRTHEKAKVLRAFWILILSAKMQSRAKEIQALKEQLKLAQEQEAASGNRRYAAGPCRACHAWSVLSSELNQASELSTIQADRLCIVCPH</sequence>
<gene>
    <name evidence="3" type="ORF">EPH_0005650</name>
</gene>
<feature type="coiled-coil region" evidence="1">
    <location>
        <begin position="242"/>
        <end position="276"/>
    </location>
</feature>
<dbReference type="Proteomes" id="UP000018201">
    <property type="component" value="Unassembled WGS sequence"/>
</dbReference>
<keyword evidence="4" id="KW-1185">Reference proteome</keyword>